<dbReference type="Proteomes" id="UP000737018">
    <property type="component" value="Unassembled WGS sequence"/>
</dbReference>
<dbReference type="PANTHER" id="PTHR33144:SF48">
    <property type="entry name" value="PLANT TRANSPOSASE (PTTA_EN_SPM FAMILY)"/>
    <property type="match status" value="1"/>
</dbReference>
<sequence>MGRRKTNLCTHSKSLTLERASSQDVDELRDQETHEVSTQDVQPAICVTCGPSKYLDVWDLPDNEEIELSLNSLHQPVDDGARTFTGFLEELKEECWRVVERKYSVPVNPIAYAALKTFTLQKIGKAWRDYKSRMKKRHYIPHSRNKTRVKNNPSKGCIPQDWDILVDHWYTDDAVIESEKNKDRRSKQDELHIAGSYSYAVHAAKKVNPVVKAKMDKMKELLEMSSNQLQSSDMSVSISKMEKDHNRRSFIKGIYQAVRPLVPLHRGSSKVKPIPQPSHYGSSKGTSFHTEQYLATPSSSMPKALFSAKPTGLRGYNGDFHGPSDYGGDENVDMKAASYISYVRERFKHEKVDLDHRM</sequence>
<reference evidence="2" key="1">
    <citation type="submission" date="2020-03" db="EMBL/GenBank/DDBJ databases">
        <title>Castanea mollissima Vanexum genome sequencing.</title>
        <authorList>
            <person name="Staton M."/>
        </authorList>
    </citation>
    <scope>NUCLEOTIDE SEQUENCE</scope>
    <source>
        <tissue evidence="2">Leaf</tissue>
    </source>
</reference>
<proteinExistence type="predicted"/>
<keyword evidence="3" id="KW-1185">Reference proteome</keyword>
<evidence type="ECO:0000313" key="2">
    <source>
        <dbReference type="EMBL" id="KAF3944789.1"/>
    </source>
</evidence>
<comment type="caution">
    <text evidence="2">The sequence shown here is derived from an EMBL/GenBank/DDBJ whole genome shotgun (WGS) entry which is preliminary data.</text>
</comment>
<evidence type="ECO:0008006" key="4">
    <source>
        <dbReference type="Google" id="ProtNLM"/>
    </source>
</evidence>
<dbReference type="EMBL" id="JRKL02012542">
    <property type="protein sequence ID" value="KAF3944789.1"/>
    <property type="molecule type" value="Genomic_DNA"/>
</dbReference>
<name>A0A8J4VBP8_9ROSI</name>
<gene>
    <name evidence="2" type="ORF">CMV_028773</name>
</gene>
<protein>
    <recommendedName>
        <fullName evidence="4">Transposase</fullName>
    </recommendedName>
</protein>
<dbReference type="OrthoDB" id="911847at2759"/>
<organism evidence="2 3">
    <name type="scientific">Castanea mollissima</name>
    <name type="common">Chinese chestnut</name>
    <dbReference type="NCBI Taxonomy" id="60419"/>
    <lineage>
        <taxon>Eukaryota</taxon>
        <taxon>Viridiplantae</taxon>
        <taxon>Streptophyta</taxon>
        <taxon>Embryophyta</taxon>
        <taxon>Tracheophyta</taxon>
        <taxon>Spermatophyta</taxon>
        <taxon>Magnoliopsida</taxon>
        <taxon>eudicotyledons</taxon>
        <taxon>Gunneridae</taxon>
        <taxon>Pentapetalae</taxon>
        <taxon>rosids</taxon>
        <taxon>fabids</taxon>
        <taxon>Fagales</taxon>
        <taxon>Fagaceae</taxon>
        <taxon>Castanea</taxon>
    </lineage>
</organism>
<accession>A0A8J4VBP8</accession>
<dbReference type="PANTHER" id="PTHR33144">
    <property type="entry name" value="OS10G0409366 PROTEIN-RELATED"/>
    <property type="match status" value="1"/>
</dbReference>
<evidence type="ECO:0000256" key="1">
    <source>
        <dbReference type="SAM" id="MobiDB-lite"/>
    </source>
</evidence>
<evidence type="ECO:0000313" key="3">
    <source>
        <dbReference type="Proteomes" id="UP000737018"/>
    </source>
</evidence>
<dbReference type="AlphaFoldDB" id="A0A8J4VBP8"/>
<feature type="region of interest" description="Disordered" evidence="1">
    <location>
        <begin position="266"/>
        <end position="286"/>
    </location>
</feature>